<keyword evidence="1" id="KW-0175">Coiled coil</keyword>
<evidence type="ECO:0000256" key="1">
    <source>
        <dbReference type="SAM" id="Coils"/>
    </source>
</evidence>
<keyword evidence="4" id="KW-1185">Reference proteome</keyword>
<feature type="region of interest" description="Disordered" evidence="2">
    <location>
        <begin position="50"/>
        <end position="73"/>
    </location>
</feature>
<feature type="compositionally biased region" description="Polar residues" evidence="2">
    <location>
        <begin position="50"/>
        <end position="61"/>
    </location>
</feature>
<dbReference type="AlphaFoldDB" id="A0A498NQ80"/>
<name>A0A498NQ80_LABRO</name>
<feature type="coiled-coil region" evidence="1">
    <location>
        <begin position="4"/>
        <end position="42"/>
    </location>
</feature>
<evidence type="ECO:0000313" key="3">
    <source>
        <dbReference type="EMBL" id="RXN33991.1"/>
    </source>
</evidence>
<proteinExistence type="predicted"/>
<comment type="caution">
    <text evidence="3">The sequence shown here is derived from an EMBL/GenBank/DDBJ whole genome shotgun (WGS) entry which is preliminary data.</text>
</comment>
<organism evidence="3 4">
    <name type="scientific">Labeo rohita</name>
    <name type="common">Indian major carp</name>
    <name type="synonym">Cyprinus rohita</name>
    <dbReference type="NCBI Taxonomy" id="84645"/>
    <lineage>
        <taxon>Eukaryota</taxon>
        <taxon>Metazoa</taxon>
        <taxon>Chordata</taxon>
        <taxon>Craniata</taxon>
        <taxon>Vertebrata</taxon>
        <taxon>Euteleostomi</taxon>
        <taxon>Actinopterygii</taxon>
        <taxon>Neopterygii</taxon>
        <taxon>Teleostei</taxon>
        <taxon>Ostariophysi</taxon>
        <taxon>Cypriniformes</taxon>
        <taxon>Cyprinidae</taxon>
        <taxon>Labeoninae</taxon>
        <taxon>Labeonini</taxon>
        <taxon>Labeo</taxon>
    </lineage>
</organism>
<protein>
    <submittedName>
        <fullName evidence="3">Thyroid transcription factor 1-associated 26-like protein</fullName>
    </submittedName>
</protein>
<dbReference type="STRING" id="84645.A0A498NQ80"/>
<evidence type="ECO:0000313" key="4">
    <source>
        <dbReference type="Proteomes" id="UP000290572"/>
    </source>
</evidence>
<dbReference type="EMBL" id="QBIY01011219">
    <property type="protein sequence ID" value="RXN33991.1"/>
    <property type="molecule type" value="Genomic_DNA"/>
</dbReference>
<evidence type="ECO:0000256" key="2">
    <source>
        <dbReference type="SAM" id="MobiDB-lite"/>
    </source>
</evidence>
<reference evidence="3 4" key="1">
    <citation type="submission" date="2018-03" db="EMBL/GenBank/DDBJ databases">
        <title>Draft genome sequence of Rohu Carp (Labeo rohita).</title>
        <authorList>
            <person name="Das P."/>
            <person name="Kushwaha B."/>
            <person name="Joshi C.G."/>
            <person name="Kumar D."/>
            <person name="Nagpure N.S."/>
            <person name="Sahoo L."/>
            <person name="Das S.P."/>
            <person name="Bit A."/>
            <person name="Patnaik S."/>
            <person name="Meher P.K."/>
            <person name="Jayasankar P."/>
            <person name="Koringa P.G."/>
            <person name="Patel N.V."/>
            <person name="Hinsu A.T."/>
            <person name="Kumar R."/>
            <person name="Pandey M."/>
            <person name="Agarwal S."/>
            <person name="Srivastava S."/>
            <person name="Singh M."/>
            <person name="Iquebal M.A."/>
            <person name="Jaiswal S."/>
            <person name="Angadi U.B."/>
            <person name="Kumar N."/>
            <person name="Raza M."/>
            <person name="Shah T.M."/>
            <person name="Rai A."/>
            <person name="Jena J.K."/>
        </authorList>
    </citation>
    <scope>NUCLEOTIDE SEQUENCE [LARGE SCALE GENOMIC DNA]</scope>
    <source>
        <strain evidence="3">DASCIFA01</strain>
        <tissue evidence="3">Testis</tissue>
    </source>
</reference>
<accession>A0A498NQ80</accession>
<gene>
    <name evidence="3" type="ORF">ROHU_004200</name>
</gene>
<dbReference type="Proteomes" id="UP000290572">
    <property type="component" value="Unassembled WGS sequence"/>
</dbReference>
<sequence length="81" mass="9419">MSSYQKTKLEYERIKEERARKREEFLKDKAQREEALKKYKENLNISAVEKQNQEGSAQPQSAYGAIAAKDSSSAQIIQYYP</sequence>